<dbReference type="OrthoDB" id="498650at2759"/>
<dbReference type="InterPro" id="IPR038899">
    <property type="entry name" value="METTL22"/>
</dbReference>
<dbReference type="PANTHER" id="PTHR23108">
    <property type="entry name" value="METHYLTRANSFERASE-RELATED"/>
    <property type="match status" value="1"/>
</dbReference>
<accession>C1MH68</accession>
<dbReference type="GeneID" id="9680639"/>
<sequence length="294" mass="32123">MADPPRWKRDDIELCDSFEYMETTTFATTGGQVWGAARRLLDYLERTRDATGLDRPGVNVLELGSGTGFLGMTIARNARRDVGVVALTEMEAGGALEWLKKCVAKNEGKGLWRDGAVTCAACDWNEYAREDEERRATGTDAAPGPSVIDSTPWDLMIGSDLVYDDAGTRALPKVMRALLVRAKRARARARDEVTASAADADADADAASRRLALEPAFIYCHTLWRYELRDVDFFAQLTACGLAFEEVAEPGAPPPPEPPEPFAELFPEQRAAVFRVTLAPPRDEDARVRGGVGA</sequence>
<dbReference type="SUPFAM" id="SSF53335">
    <property type="entry name" value="S-adenosyl-L-methionine-dependent methyltransferases"/>
    <property type="match status" value="1"/>
</dbReference>
<evidence type="ECO:0000313" key="2">
    <source>
        <dbReference type="Proteomes" id="UP000001876"/>
    </source>
</evidence>
<dbReference type="OMA" id="AHTKHRY"/>
<proteinExistence type="predicted"/>
<dbReference type="InterPro" id="IPR019410">
    <property type="entry name" value="Methyltransf_16"/>
</dbReference>
<dbReference type="InterPro" id="IPR029063">
    <property type="entry name" value="SAM-dependent_MTases_sf"/>
</dbReference>
<dbReference type="Proteomes" id="UP000001876">
    <property type="component" value="Unassembled WGS sequence"/>
</dbReference>
<dbReference type="EMBL" id="GG663735">
    <property type="protein sequence ID" value="EEH60152.1"/>
    <property type="molecule type" value="Genomic_DNA"/>
</dbReference>
<dbReference type="AlphaFoldDB" id="C1MH68"/>
<name>C1MH68_MICPC</name>
<organism evidence="2">
    <name type="scientific">Micromonas pusilla (strain CCMP1545)</name>
    <name type="common">Picoplanktonic green alga</name>
    <dbReference type="NCBI Taxonomy" id="564608"/>
    <lineage>
        <taxon>Eukaryota</taxon>
        <taxon>Viridiplantae</taxon>
        <taxon>Chlorophyta</taxon>
        <taxon>Mamiellophyceae</taxon>
        <taxon>Mamiellales</taxon>
        <taxon>Mamiellaceae</taxon>
        <taxon>Micromonas</taxon>
    </lineage>
</organism>
<dbReference type="GO" id="GO:0008276">
    <property type="term" value="F:protein methyltransferase activity"/>
    <property type="evidence" value="ECO:0007669"/>
    <property type="project" value="InterPro"/>
</dbReference>
<dbReference type="eggNOG" id="ENOG502SE9I">
    <property type="taxonomic scope" value="Eukaryota"/>
</dbReference>
<protein>
    <submittedName>
        <fullName evidence="1">Predicted protein</fullName>
    </submittedName>
</protein>
<dbReference type="STRING" id="564608.C1MH68"/>
<dbReference type="PANTHER" id="PTHR23108:SF3">
    <property type="entry name" value="METHYLTRANSFERASE FAMILY PROTEIN"/>
    <property type="match status" value="1"/>
</dbReference>
<reference evidence="1 2" key="1">
    <citation type="journal article" date="2009" name="Science">
        <title>Green evolution and dynamic adaptations revealed by genomes of the marine picoeukaryotes Micromonas.</title>
        <authorList>
            <person name="Worden A.Z."/>
            <person name="Lee J.H."/>
            <person name="Mock T."/>
            <person name="Rouze P."/>
            <person name="Simmons M.P."/>
            <person name="Aerts A.L."/>
            <person name="Allen A.E."/>
            <person name="Cuvelier M.L."/>
            <person name="Derelle E."/>
            <person name="Everett M.V."/>
            <person name="Foulon E."/>
            <person name="Grimwood J."/>
            <person name="Gundlach H."/>
            <person name="Henrissat B."/>
            <person name="Napoli C."/>
            <person name="McDonald S.M."/>
            <person name="Parker M.S."/>
            <person name="Rombauts S."/>
            <person name="Salamov A."/>
            <person name="Von Dassow P."/>
            <person name="Badger J.H."/>
            <person name="Coutinho P.M."/>
            <person name="Demir E."/>
            <person name="Dubchak I."/>
            <person name="Gentemann C."/>
            <person name="Eikrem W."/>
            <person name="Gready J.E."/>
            <person name="John U."/>
            <person name="Lanier W."/>
            <person name="Lindquist E.A."/>
            <person name="Lucas S."/>
            <person name="Mayer K.F."/>
            <person name="Moreau H."/>
            <person name="Not F."/>
            <person name="Otillar R."/>
            <person name="Panaud O."/>
            <person name="Pangilinan J."/>
            <person name="Paulsen I."/>
            <person name="Piegu B."/>
            <person name="Poliakov A."/>
            <person name="Robbens S."/>
            <person name="Schmutz J."/>
            <person name="Toulza E."/>
            <person name="Wyss T."/>
            <person name="Zelensky A."/>
            <person name="Zhou K."/>
            <person name="Armbrust E.V."/>
            <person name="Bhattacharya D."/>
            <person name="Goodenough U.W."/>
            <person name="Van de Peer Y."/>
            <person name="Grigoriev I.V."/>
        </authorList>
    </citation>
    <scope>NUCLEOTIDE SEQUENCE [LARGE SCALE GENOMIC DNA]</scope>
    <source>
        <strain evidence="1 2">CCMP1545</strain>
    </source>
</reference>
<keyword evidence="2" id="KW-1185">Reference proteome</keyword>
<dbReference type="KEGG" id="mpp:MICPUCDRAFT_50069"/>
<dbReference type="Gene3D" id="3.40.50.150">
    <property type="entry name" value="Vaccinia Virus protein VP39"/>
    <property type="match status" value="1"/>
</dbReference>
<dbReference type="GO" id="GO:0005634">
    <property type="term" value="C:nucleus"/>
    <property type="evidence" value="ECO:0007669"/>
    <property type="project" value="TreeGrafter"/>
</dbReference>
<evidence type="ECO:0000313" key="1">
    <source>
        <dbReference type="EMBL" id="EEH60152.1"/>
    </source>
</evidence>
<gene>
    <name evidence="1" type="ORF">MICPUCDRAFT_50069</name>
</gene>
<dbReference type="RefSeq" id="XP_003054900.1">
    <property type="nucleotide sequence ID" value="XM_003054854.1"/>
</dbReference>
<dbReference type="Pfam" id="PF10294">
    <property type="entry name" value="Methyltransf_16"/>
    <property type="match status" value="1"/>
</dbReference>